<feature type="chain" id="PRO_5046439518" evidence="2">
    <location>
        <begin position="36"/>
        <end position="1079"/>
    </location>
</feature>
<reference evidence="5" key="1">
    <citation type="journal article" date="2019" name="Int. J. Syst. Evol. Microbiol.">
        <title>The Global Catalogue of Microorganisms (GCM) 10K type strain sequencing project: providing services to taxonomists for standard genome sequencing and annotation.</title>
        <authorList>
            <consortium name="The Broad Institute Genomics Platform"/>
            <consortium name="The Broad Institute Genome Sequencing Center for Infectious Disease"/>
            <person name="Wu L."/>
            <person name="Ma J."/>
        </authorList>
    </citation>
    <scope>NUCLEOTIDE SEQUENCE [LARGE SCALE GENOMIC DNA]</scope>
    <source>
        <strain evidence="5">CCM 8895</strain>
    </source>
</reference>
<protein>
    <submittedName>
        <fullName evidence="4">Bacterial Ig-like domain-containing protein</fullName>
    </submittedName>
</protein>
<feature type="compositionally biased region" description="Polar residues" evidence="1">
    <location>
        <begin position="44"/>
        <end position="58"/>
    </location>
</feature>
<evidence type="ECO:0000256" key="1">
    <source>
        <dbReference type="SAM" id="MobiDB-lite"/>
    </source>
</evidence>
<dbReference type="RefSeq" id="WP_164507736.1">
    <property type="nucleotide sequence ID" value="NZ_JBHSSN010000015.1"/>
</dbReference>
<keyword evidence="2" id="KW-0732">Signal</keyword>
<name>A0ABW1UX06_9LACO</name>
<evidence type="ECO:0000256" key="2">
    <source>
        <dbReference type="SAM" id="SignalP"/>
    </source>
</evidence>
<dbReference type="EMBL" id="JBHSSN010000015">
    <property type="protein sequence ID" value="MFC6324286.1"/>
    <property type="molecule type" value="Genomic_DNA"/>
</dbReference>
<feature type="domain" description="Ig-like" evidence="3">
    <location>
        <begin position="447"/>
        <end position="495"/>
    </location>
</feature>
<feature type="compositionally biased region" description="Low complexity" evidence="1">
    <location>
        <begin position="84"/>
        <end position="103"/>
    </location>
</feature>
<dbReference type="Gene3D" id="2.60.40.10">
    <property type="entry name" value="Immunoglobulins"/>
    <property type="match status" value="1"/>
</dbReference>
<feature type="compositionally biased region" description="Polar residues" evidence="1">
    <location>
        <begin position="106"/>
        <end position="125"/>
    </location>
</feature>
<keyword evidence="5" id="KW-1185">Reference proteome</keyword>
<dbReference type="Pfam" id="PF07523">
    <property type="entry name" value="Big_3"/>
    <property type="match status" value="2"/>
</dbReference>
<feature type="domain" description="Ig-like" evidence="3">
    <location>
        <begin position="788"/>
        <end position="853"/>
    </location>
</feature>
<evidence type="ECO:0000313" key="5">
    <source>
        <dbReference type="Proteomes" id="UP001596186"/>
    </source>
</evidence>
<accession>A0ABW1UX06</accession>
<organism evidence="4 5">
    <name type="scientific">Companilactobacillus baiquanensis</name>
    <dbReference type="NCBI Taxonomy" id="2486005"/>
    <lineage>
        <taxon>Bacteria</taxon>
        <taxon>Bacillati</taxon>
        <taxon>Bacillota</taxon>
        <taxon>Bacilli</taxon>
        <taxon>Lactobacillales</taxon>
        <taxon>Lactobacillaceae</taxon>
        <taxon>Companilactobacillus</taxon>
    </lineage>
</organism>
<dbReference type="InterPro" id="IPR013783">
    <property type="entry name" value="Ig-like_fold"/>
</dbReference>
<dbReference type="InterPro" id="IPR022038">
    <property type="entry name" value="Ig-like_bact"/>
</dbReference>
<sequence>MANIKLSKSQKVTIAGVTFFSAIILGGLNTTNVSAAIENSTADQAVEQTNTGTTSSGTDPKITSADTGSDNGVNTSGQTDSNIDTGSTVSGSDSGAGATGTDGNLEATNSGSNTGNNQLSSNNVSSYSATPVATAATEVPVADSQGNTIDWNNREYYDSSANSGLIINYKVQGTDGSETGDMHDQRGQVYIAGNSGDTVDLTKSLPQGYTFVDDSDKDQTIGNAYDGQDAQSYIDSITKVIYVIRSEGSTSQFIPSLFQFKYNDVNLPVNYFGYLNENVNSSQSIKAPTPVGFLKDQSTPPSGILISNLLFNGMHSSVSSVEIFKDNKTEMPNLVNFKLGDTTISSTTTDATKLGDSVEVTAPEGYTFADGSTTKSVTIGTASPMYMAYYATLGITDIDPSIHDLEVVKSPEIKSDETVNLNVDDSTWSPESAYDAVNSTDASGVAIPYAKLSVTIKKVGSDTPETSSTIDQTKPGKYVVTYSYNGVSSTTNVNVTQTPTISSAPSYDVLNDSAISWKKAVESAYLNGNDENGDSIAYNDLTVTIDGSPASEFEQTVGDHKVVYSYSYGDNQSATSETTLHIKQNPTIAVNGNYFKLGTSTDVFNFINTNEALDENGTTITKDNRNLSYVINGTAYSYKDTYKFSKLGSDNTFNVVYKYYLNSDEKSSKTGAQFIVYQDPMINITNDKDTVLVDDTAPVSKWFKSSTDEFGNDFNYDNDSLTVIVDGQAVDKVSNLDTSKVGKHTITYNYKYISGMDYSTSTMIYSNATKTVEVSVKDPDSMDLTAINIHNSTIHVGDSWNPEDNLDSATDADGKAVELDGLIMTNNVDTTKAGTYTATYSLNNVSEVATITVLPKSTTNPGTPSNDKEWLINAPYLVKADGYTQIYSSPSTTTPVATRQLAHDTDWMVGLAVQNSEGTFYQVSTSEWVKAEDMWAFQPIADVVYSIDPDNTEVFSTVDSSKTTDINLSYQTAWLVDRIAVDNDGNTWYRVGTSNYVKKSDVTKTAPDTTSNGIVQLTGTGNIPLYNLDYYGNIKRASRSVSSGTNWISNNHREFKGTTYHQISNSEWVSELDSVFKKQ</sequence>
<feature type="signal peptide" evidence="2">
    <location>
        <begin position="1"/>
        <end position="35"/>
    </location>
</feature>
<evidence type="ECO:0000259" key="3">
    <source>
        <dbReference type="Pfam" id="PF07523"/>
    </source>
</evidence>
<feature type="compositionally biased region" description="Polar residues" evidence="1">
    <location>
        <begin position="64"/>
        <end position="83"/>
    </location>
</feature>
<comment type="caution">
    <text evidence="4">The sequence shown here is derived from an EMBL/GenBank/DDBJ whole genome shotgun (WGS) entry which is preliminary data.</text>
</comment>
<dbReference type="Proteomes" id="UP001596186">
    <property type="component" value="Unassembled WGS sequence"/>
</dbReference>
<evidence type="ECO:0000313" key="4">
    <source>
        <dbReference type="EMBL" id="MFC6324286.1"/>
    </source>
</evidence>
<proteinExistence type="predicted"/>
<gene>
    <name evidence="4" type="ORF">ACFP1F_11090</name>
</gene>
<feature type="region of interest" description="Disordered" evidence="1">
    <location>
        <begin position="44"/>
        <end position="125"/>
    </location>
</feature>